<dbReference type="EMBL" id="JARRAF010000007">
    <property type="protein sequence ID" value="MDK2123971.1"/>
    <property type="molecule type" value="Genomic_DNA"/>
</dbReference>
<keyword evidence="9" id="KW-1185">Reference proteome</keyword>
<keyword evidence="5" id="KW-0812">Transmembrane</keyword>
<dbReference type="PANTHER" id="PTHR32089:SF112">
    <property type="entry name" value="LYSOZYME-LIKE PROTEIN-RELATED"/>
    <property type="match status" value="1"/>
</dbReference>
<dbReference type="PANTHER" id="PTHR32089">
    <property type="entry name" value="METHYL-ACCEPTING CHEMOTAXIS PROTEIN MCPB"/>
    <property type="match status" value="1"/>
</dbReference>
<dbReference type="RefSeq" id="WP_284100280.1">
    <property type="nucleotide sequence ID" value="NZ_JARRAF010000007.1"/>
</dbReference>
<reference evidence="8" key="1">
    <citation type="submission" date="2023-03" db="EMBL/GenBank/DDBJ databases">
        <title>Chitinimonas shenzhenensis gen. nov., sp. nov., a novel member of family Burkholderiaceae isolated from activated sludge collected in Shen Zhen, China.</title>
        <authorList>
            <person name="Wang X."/>
        </authorList>
    </citation>
    <scope>NUCLEOTIDE SEQUENCE</scope>
    <source>
        <strain evidence="8">DQS-5</strain>
    </source>
</reference>
<evidence type="ECO:0000313" key="9">
    <source>
        <dbReference type="Proteomes" id="UP001172778"/>
    </source>
</evidence>
<evidence type="ECO:0000256" key="3">
    <source>
        <dbReference type="PROSITE-ProRule" id="PRU00284"/>
    </source>
</evidence>
<dbReference type="Gene3D" id="6.10.340.10">
    <property type="match status" value="1"/>
</dbReference>
<dbReference type="SMART" id="SM00283">
    <property type="entry name" value="MA"/>
    <property type="match status" value="1"/>
</dbReference>
<protein>
    <submittedName>
        <fullName evidence="8">Methyl-accepting chemotaxis protein</fullName>
    </submittedName>
</protein>
<comment type="similarity">
    <text evidence="2">Belongs to the methyl-accepting chemotaxis (MCP) protein family.</text>
</comment>
<accession>A0ABT7DVA1</accession>
<comment type="caution">
    <text evidence="8">The sequence shown here is derived from an EMBL/GenBank/DDBJ whole genome shotgun (WGS) entry which is preliminary data.</text>
</comment>
<evidence type="ECO:0000313" key="8">
    <source>
        <dbReference type="EMBL" id="MDK2123971.1"/>
    </source>
</evidence>
<evidence type="ECO:0000256" key="1">
    <source>
        <dbReference type="ARBA" id="ARBA00023224"/>
    </source>
</evidence>
<dbReference type="Pfam" id="PF00015">
    <property type="entry name" value="MCPsignal"/>
    <property type="match status" value="1"/>
</dbReference>
<feature type="transmembrane region" description="Helical" evidence="5">
    <location>
        <begin position="12"/>
        <end position="31"/>
    </location>
</feature>
<evidence type="ECO:0000256" key="5">
    <source>
        <dbReference type="SAM" id="Phobius"/>
    </source>
</evidence>
<name>A0ABT7DVA1_9NEIS</name>
<dbReference type="InterPro" id="IPR003660">
    <property type="entry name" value="HAMP_dom"/>
</dbReference>
<dbReference type="InterPro" id="IPR024478">
    <property type="entry name" value="HlyB_4HB_MCP"/>
</dbReference>
<feature type="region of interest" description="Disordered" evidence="4">
    <location>
        <begin position="288"/>
        <end position="307"/>
    </location>
</feature>
<dbReference type="PROSITE" id="PS50111">
    <property type="entry name" value="CHEMOTAXIS_TRANSDUC_2"/>
    <property type="match status" value="1"/>
</dbReference>
<sequence length="540" mass="56900">MLRSFSIGTSLGIGFGTAIVSLLIVALTAIANGGRIKSGVDALKDEVVPQNQRVVAVQADGMAIGIGVRNLLMIDEQKQLEAEIAALRSRQQQFESGIAALEKAADDAQTRASVTTIKALSAKIKPVVEKAIDLALKFDRMEASNTVLASTADMQAIQTELEKLVKFHGSQIKQATDTIWHSVSAITVVVSLVSVVAIGASVVAGVLIARSITHPLKQVTDVAEAVAAGNLSVRIEVDRQNEIGRLQRVVQEMVSGLTQTVRQVHEGADAVLGSAKGLAHAAQVVTSTSREQTSEAAQTTADAGSLAQSISTMTDSAREMAAMSEESLRSCNAGAGKASQLMQEMQIIKASTSEITDLVGVFVQNTDKISLMTQQVREIADQTNLLALNAAIEAARAGEQGRGFAVVADEVRKLAEKSAQSASEINTVTAALAQQSKEVLAAIGSGSSAIESSQAVVQEVAEAIGQTQGLVQRSDQSARSIAAEIQRNDQANRRIVTHIGKIGDMIESTHQELVMVSDSVRTLEQLAAGLHQASSRFRLE</sequence>
<dbReference type="SMART" id="SM00304">
    <property type="entry name" value="HAMP"/>
    <property type="match status" value="2"/>
</dbReference>
<evidence type="ECO:0000259" key="7">
    <source>
        <dbReference type="PROSITE" id="PS50885"/>
    </source>
</evidence>
<dbReference type="Pfam" id="PF00672">
    <property type="entry name" value="HAMP"/>
    <property type="match status" value="1"/>
</dbReference>
<proteinExistence type="inferred from homology"/>
<feature type="domain" description="HAMP" evidence="7">
    <location>
        <begin position="210"/>
        <end position="262"/>
    </location>
</feature>
<dbReference type="SUPFAM" id="SSF58104">
    <property type="entry name" value="Methyl-accepting chemotaxis protein (MCP) signaling domain"/>
    <property type="match status" value="1"/>
</dbReference>
<evidence type="ECO:0000259" key="6">
    <source>
        <dbReference type="PROSITE" id="PS50111"/>
    </source>
</evidence>
<dbReference type="CDD" id="cd06225">
    <property type="entry name" value="HAMP"/>
    <property type="match status" value="1"/>
</dbReference>
<dbReference type="Pfam" id="PF12729">
    <property type="entry name" value="4HB_MCP_1"/>
    <property type="match status" value="1"/>
</dbReference>
<dbReference type="InterPro" id="IPR004089">
    <property type="entry name" value="MCPsignal_dom"/>
</dbReference>
<keyword evidence="5" id="KW-1133">Transmembrane helix</keyword>
<organism evidence="8 9">
    <name type="scientific">Parachitinimonas caeni</name>
    <dbReference type="NCBI Taxonomy" id="3031301"/>
    <lineage>
        <taxon>Bacteria</taxon>
        <taxon>Pseudomonadati</taxon>
        <taxon>Pseudomonadota</taxon>
        <taxon>Betaproteobacteria</taxon>
        <taxon>Neisseriales</taxon>
        <taxon>Chitinibacteraceae</taxon>
        <taxon>Parachitinimonas</taxon>
    </lineage>
</organism>
<dbReference type="Proteomes" id="UP001172778">
    <property type="component" value="Unassembled WGS sequence"/>
</dbReference>
<keyword evidence="5" id="KW-0472">Membrane</keyword>
<feature type="domain" description="Methyl-accepting transducer" evidence="6">
    <location>
        <begin position="267"/>
        <end position="503"/>
    </location>
</feature>
<dbReference type="Gene3D" id="1.10.287.950">
    <property type="entry name" value="Methyl-accepting chemotaxis protein"/>
    <property type="match status" value="1"/>
</dbReference>
<evidence type="ECO:0000256" key="2">
    <source>
        <dbReference type="ARBA" id="ARBA00029447"/>
    </source>
</evidence>
<feature type="transmembrane region" description="Helical" evidence="5">
    <location>
        <begin position="183"/>
        <end position="209"/>
    </location>
</feature>
<dbReference type="PROSITE" id="PS50885">
    <property type="entry name" value="HAMP"/>
    <property type="match status" value="1"/>
</dbReference>
<evidence type="ECO:0000256" key="4">
    <source>
        <dbReference type="SAM" id="MobiDB-lite"/>
    </source>
</evidence>
<keyword evidence="1 3" id="KW-0807">Transducer</keyword>
<gene>
    <name evidence="8" type="ORF">PZA18_07920</name>
</gene>